<organism evidence="2 3">
    <name type="scientific">Zostera marina</name>
    <name type="common">Eelgrass</name>
    <dbReference type="NCBI Taxonomy" id="29655"/>
    <lineage>
        <taxon>Eukaryota</taxon>
        <taxon>Viridiplantae</taxon>
        <taxon>Streptophyta</taxon>
        <taxon>Embryophyta</taxon>
        <taxon>Tracheophyta</taxon>
        <taxon>Spermatophyta</taxon>
        <taxon>Magnoliopsida</taxon>
        <taxon>Liliopsida</taxon>
        <taxon>Zosteraceae</taxon>
        <taxon>Zostera</taxon>
    </lineage>
</organism>
<dbReference type="OMA" id="YVDSISF"/>
<keyword evidence="3" id="KW-1185">Reference proteome</keyword>
<comment type="subunit">
    <text evidence="1">Homodimer.</text>
</comment>
<dbReference type="AlphaFoldDB" id="A0A0K9PXX3"/>
<comment type="caution">
    <text evidence="2">The sequence shown here is derived from an EMBL/GenBank/DDBJ whole genome shotgun (WGS) entry which is preliminary data.</text>
</comment>
<proteinExistence type="inferred from homology"/>
<evidence type="ECO:0000313" key="3">
    <source>
        <dbReference type="Proteomes" id="UP000036987"/>
    </source>
</evidence>
<evidence type="ECO:0000313" key="2">
    <source>
        <dbReference type="EMBL" id="KMZ73082.1"/>
    </source>
</evidence>
<dbReference type="PANTHER" id="PTHR46215:SF17">
    <property type="entry name" value="DIRIGENT PROTEIN"/>
    <property type="match status" value="1"/>
</dbReference>
<accession>A0A0K9PXX3</accession>
<dbReference type="Proteomes" id="UP000036987">
    <property type="component" value="Unassembled WGS sequence"/>
</dbReference>
<comment type="subcellular location">
    <subcellularLocation>
        <location evidence="1">Secreted</location>
        <location evidence="1">Extracellular space</location>
        <location evidence="1">Apoplast</location>
    </subcellularLocation>
</comment>
<evidence type="ECO:0000256" key="1">
    <source>
        <dbReference type="RuleBase" id="RU363099"/>
    </source>
</evidence>
<protein>
    <recommendedName>
        <fullName evidence="1">Dirigent protein</fullName>
    </recommendedName>
</protein>
<name>A0A0K9PXX3_ZOSMR</name>
<keyword evidence="1" id="KW-0052">Apoplast</keyword>
<reference evidence="3" key="1">
    <citation type="journal article" date="2016" name="Nature">
        <title>The genome of the seagrass Zostera marina reveals angiosperm adaptation to the sea.</title>
        <authorList>
            <person name="Olsen J.L."/>
            <person name="Rouze P."/>
            <person name="Verhelst B."/>
            <person name="Lin Y.-C."/>
            <person name="Bayer T."/>
            <person name="Collen J."/>
            <person name="Dattolo E."/>
            <person name="De Paoli E."/>
            <person name="Dittami S."/>
            <person name="Maumus F."/>
            <person name="Michel G."/>
            <person name="Kersting A."/>
            <person name="Lauritano C."/>
            <person name="Lohaus R."/>
            <person name="Toepel M."/>
            <person name="Tonon T."/>
            <person name="Vanneste K."/>
            <person name="Amirebrahimi M."/>
            <person name="Brakel J."/>
            <person name="Bostroem C."/>
            <person name="Chovatia M."/>
            <person name="Grimwood J."/>
            <person name="Jenkins J.W."/>
            <person name="Jueterbock A."/>
            <person name="Mraz A."/>
            <person name="Stam W.T."/>
            <person name="Tice H."/>
            <person name="Bornberg-Bauer E."/>
            <person name="Green P.J."/>
            <person name="Pearson G.A."/>
            <person name="Procaccini G."/>
            <person name="Duarte C.M."/>
            <person name="Schmutz J."/>
            <person name="Reusch T.B.H."/>
            <person name="Van de Peer Y."/>
        </authorList>
    </citation>
    <scope>NUCLEOTIDE SEQUENCE [LARGE SCALE GENOMIC DNA]</scope>
    <source>
        <strain evidence="3">cv. Finnish</strain>
    </source>
</reference>
<dbReference type="PANTHER" id="PTHR46215">
    <property type="entry name" value="DIRIGENT PROTEIN 24-RELATED"/>
    <property type="match status" value="1"/>
</dbReference>
<keyword evidence="1" id="KW-0964">Secreted</keyword>
<gene>
    <name evidence="2" type="ORF">ZOSMA_154G00240</name>
</gene>
<dbReference type="EMBL" id="LFYR01000604">
    <property type="protein sequence ID" value="KMZ73082.1"/>
    <property type="molecule type" value="Genomic_DNA"/>
</dbReference>
<comment type="function">
    <text evidence="1">Dirigent proteins impart stereoselectivity on the phenoxy radical-coupling reaction, yielding optically active lignans from two molecules of coniferyl alcohol in the biosynthesis of lignans, flavonolignans, and alkaloids and thus plays a central role in plant secondary metabolism.</text>
</comment>
<dbReference type="OrthoDB" id="1685727at2759"/>
<dbReference type="GO" id="GO:0048046">
    <property type="term" value="C:apoplast"/>
    <property type="evidence" value="ECO:0007669"/>
    <property type="project" value="UniProtKB-SubCell"/>
</dbReference>
<comment type="similarity">
    <text evidence="1">Belongs to the plant dirigent protein family.</text>
</comment>
<dbReference type="InterPro" id="IPR004265">
    <property type="entry name" value="Dirigent"/>
</dbReference>
<dbReference type="Pfam" id="PF03018">
    <property type="entry name" value="Dirigent"/>
    <property type="match status" value="1"/>
</dbReference>
<sequence>MSGAPMVGKVRGITVTRSSEEGTTPDGQMMMIAMVASFDENGNVGDSLNFFGLHHYSALESHIAVIGGTGRYFKANGFAIVKNVAASANEIARKKLLITVYLK</sequence>